<reference evidence="3" key="1">
    <citation type="submission" date="2018-10" db="EMBL/GenBank/DDBJ databases">
        <title>Population genomic analysis revealed the cold adaptation of white poplar.</title>
        <authorList>
            <person name="Liu Y.-J."/>
        </authorList>
    </citation>
    <scope>NUCLEOTIDE SEQUENCE [LARGE SCALE GENOMIC DNA]</scope>
    <source>
        <strain evidence="3">PAL-ZL1</strain>
    </source>
</reference>
<gene>
    <name evidence="3" type="ORF">D5086_0000103130</name>
</gene>
<dbReference type="Pfam" id="PF14111">
    <property type="entry name" value="DUF4283"/>
    <property type="match status" value="1"/>
</dbReference>
<organism evidence="3">
    <name type="scientific">Populus alba</name>
    <name type="common">White poplar</name>
    <dbReference type="NCBI Taxonomy" id="43335"/>
    <lineage>
        <taxon>Eukaryota</taxon>
        <taxon>Viridiplantae</taxon>
        <taxon>Streptophyta</taxon>
        <taxon>Embryophyta</taxon>
        <taxon>Tracheophyta</taxon>
        <taxon>Spermatophyta</taxon>
        <taxon>Magnoliopsida</taxon>
        <taxon>eudicotyledons</taxon>
        <taxon>Gunneridae</taxon>
        <taxon>Pentapetalae</taxon>
        <taxon>rosids</taxon>
        <taxon>fabids</taxon>
        <taxon>Malpighiales</taxon>
        <taxon>Salicaceae</taxon>
        <taxon>Saliceae</taxon>
        <taxon>Populus</taxon>
    </lineage>
</organism>
<sequence>MDDFCLQSNRHTSASHNSRDQSRSCSPVHPTSPTFTPPYTKAALADFTDFSSNARVSSRRKNRSMRGKGSPAPSGHNGGFSGSSKSIPLVSDPNSKCHGAAHLSATSVSPVIGKCQTSSSISSPVNNSPGSPHSLSPTLVHFPAYSSSASCHLQESDVSEIDVHWKHCLIGFVAGKCPGYAALLSYINRTWQHRATFTMHYSGWLIFTFSFEYEMLDVLRAGPYAVFRRPLILKIMLAFFDFQFTELSTMPTWVRFPNLPLCCWNNICLSKIASMIGKPIQCDDPTALMTRVSYTRIFIEVDLLFVLPSSVNVILPNGITLQQQIVYESLPRFCSQCKSLGHSTLMCSKGLKSRNKKRSHEPPTGSASSNPSAEIAAVVQQVQHCAGPPKDLQEDPMTTEAATAEVMRTQSPDRKRSKVAVTEPPGSISHHFAATDTASTTPLNRQYHHHSDDRSLLC</sequence>
<feature type="compositionally biased region" description="Basic and acidic residues" evidence="1">
    <location>
        <begin position="449"/>
        <end position="458"/>
    </location>
</feature>
<dbReference type="InterPro" id="IPR025558">
    <property type="entry name" value="DUF4283"/>
</dbReference>
<feature type="region of interest" description="Disordered" evidence="1">
    <location>
        <begin position="351"/>
        <end position="372"/>
    </location>
</feature>
<evidence type="ECO:0000256" key="1">
    <source>
        <dbReference type="SAM" id="MobiDB-lite"/>
    </source>
</evidence>
<dbReference type="STRING" id="43335.A0A4U5QDT8"/>
<dbReference type="PANTHER" id="PTHR31286:SF168">
    <property type="entry name" value="DUF4283 DOMAIN-CONTAINING PROTEIN"/>
    <property type="match status" value="1"/>
</dbReference>
<dbReference type="AlphaFoldDB" id="A0A4U5QDT8"/>
<feature type="region of interest" description="Disordered" evidence="1">
    <location>
        <begin position="1"/>
        <end position="39"/>
    </location>
</feature>
<name>A0A4U5QDT8_POPAL</name>
<feature type="domain" description="DUF4283" evidence="2">
    <location>
        <begin position="164"/>
        <end position="242"/>
    </location>
</feature>
<evidence type="ECO:0000313" key="3">
    <source>
        <dbReference type="EMBL" id="TKS08432.1"/>
    </source>
</evidence>
<feature type="compositionally biased region" description="Polar residues" evidence="1">
    <location>
        <begin position="1"/>
        <end position="16"/>
    </location>
</feature>
<feature type="region of interest" description="Disordered" evidence="1">
    <location>
        <begin position="53"/>
        <end position="85"/>
    </location>
</feature>
<feature type="region of interest" description="Disordered" evidence="1">
    <location>
        <begin position="405"/>
        <end position="458"/>
    </location>
</feature>
<dbReference type="InterPro" id="IPR040256">
    <property type="entry name" value="At4g02000-like"/>
</dbReference>
<feature type="compositionally biased region" description="Polar residues" evidence="1">
    <location>
        <begin position="23"/>
        <end position="34"/>
    </location>
</feature>
<dbReference type="EMBL" id="RCHU01000296">
    <property type="protein sequence ID" value="TKS08432.1"/>
    <property type="molecule type" value="Genomic_DNA"/>
</dbReference>
<evidence type="ECO:0000259" key="2">
    <source>
        <dbReference type="Pfam" id="PF14111"/>
    </source>
</evidence>
<protein>
    <recommendedName>
        <fullName evidence="2">DUF4283 domain-containing protein</fullName>
    </recommendedName>
</protein>
<proteinExistence type="predicted"/>
<dbReference type="PANTHER" id="PTHR31286">
    <property type="entry name" value="GLYCINE-RICH CELL WALL STRUCTURAL PROTEIN 1.8-LIKE"/>
    <property type="match status" value="1"/>
</dbReference>
<feature type="compositionally biased region" description="Basic residues" evidence="1">
    <location>
        <begin position="57"/>
        <end position="66"/>
    </location>
</feature>
<accession>A0A4U5QDT8</accession>
<comment type="caution">
    <text evidence="3">The sequence shown here is derived from an EMBL/GenBank/DDBJ whole genome shotgun (WGS) entry which is preliminary data.</text>
</comment>